<dbReference type="InterPro" id="IPR000177">
    <property type="entry name" value="Apple"/>
</dbReference>
<dbReference type="InterPro" id="IPR001599">
    <property type="entry name" value="Macroglobln_a2"/>
</dbReference>
<dbReference type="Pfam" id="PF21142">
    <property type="entry name" value="A2M_bMG2"/>
    <property type="match status" value="1"/>
</dbReference>
<dbReference type="SUPFAM" id="SSF48239">
    <property type="entry name" value="Terpenoid cyclases/Protein prenyltransferases"/>
    <property type="match status" value="1"/>
</dbReference>
<dbReference type="Pfam" id="PF01835">
    <property type="entry name" value="MG2"/>
    <property type="match status" value="1"/>
</dbReference>
<dbReference type="GO" id="GO:0004866">
    <property type="term" value="F:endopeptidase inhibitor activity"/>
    <property type="evidence" value="ECO:0007669"/>
    <property type="project" value="InterPro"/>
</dbReference>
<organism evidence="6 7">
    <name type="scientific">Roseibium aggregatum (strain ATCC 25650 / DSM 13394 / JCM 20685 / NBRC 16684 / NCIMB 2208 / IAM 12614 / B1)</name>
    <name type="common">Stappia aggregata</name>
    <dbReference type="NCBI Taxonomy" id="384765"/>
    <lineage>
        <taxon>Bacteria</taxon>
        <taxon>Pseudomonadati</taxon>
        <taxon>Pseudomonadota</taxon>
        <taxon>Alphaproteobacteria</taxon>
        <taxon>Hyphomicrobiales</taxon>
        <taxon>Stappiaceae</taxon>
        <taxon>Roseibium</taxon>
    </lineage>
</organism>
<dbReference type="InterPro" id="IPR049120">
    <property type="entry name" value="A2M_bMG2"/>
</dbReference>
<dbReference type="InterPro" id="IPR011990">
    <property type="entry name" value="TPR-like_helical_dom_sf"/>
</dbReference>
<name>A0NMA0_ROSAI</name>
<dbReference type="Gene3D" id="2.60.40.1930">
    <property type="match status" value="1"/>
</dbReference>
<dbReference type="InterPro" id="IPR021868">
    <property type="entry name" value="Alpha_2_Macroglob_MG3"/>
</dbReference>
<dbReference type="SMART" id="SM01419">
    <property type="entry name" value="Thiol-ester_cl"/>
    <property type="match status" value="1"/>
</dbReference>
<accession>A0NMA0</accession>
<keyword evidence="2" id="KW-0732">Signal</keyword>
<evidence type="ECO:0000313" key="7">
    <source>
        <dbReference type="Proteomes" id="UP000004848"/>
    </source>
</evidence>
<protein>
    <recommendedName>
        <fullName evidence="5">Apple domain-containing protein</fullName>
    </recommendedName>
</protein>
<dbReference type="SMART" id="SM01360">
    <property type="entry name" value="A2M"/>
    <property type="match status" value="1"/>
</dbReference>
<dbReference type="PROSITE" id="PS50948">
    <property type="entry name" value="PAN"/>
    <property type="match status" value="1"/>
</dbReference>
<gene>
    <name evidence="6" type="ORF">SIAM614_10213</name>
</gene>
<dbReference type="InterPro" id="IPR041203">
    <property type="entry name" value="Bact_A2M_MG5"/>
</dbReference>
<dbReference type="Pfam" id="PF14295">
    <property type="entry name" value="PAN_4"/>
    <property type="match status" value="1"/>
</dbReference>
<evidence type="ECO:0000259" key="5">
    <source>
        <dbReference type="PROSITE" id="PS50948"/>
    </source>
</evidence>
<dbReference type="InterPro" id="IPR026284">
    <property type="entry name" value="A2MG_proteobact"/>
</dbReference>
<dbReference type="Pfam" id="PF00207">
    <property type="entry name" value="A2M"/>
    <property type="match status" value="1"/>
</dbReference>
<dbReference type="Pfam" id="PF11974">
    <property type="entry name" value="bMG3"/>
    <property type="match status" value="1"/>
</dbReference>
<dbReference type="SUPFAM" id="SSF57414">
    <property type="entry name" value="Hairpin loop containing domain-like"/>
    <property type="match status" value="1"/>
</dbReference>
<dbReference type="CDD" id="cd01100">
    <property type="entry name" value="APPLE_Factor_XI_like"/>
    <property type="match status" value="1"/>
</dbReference>
<evidence type="ECO:0000256" key="2">
    <source>
        <dbReference type="ARBA" id="ARBA00022729"/>
    </source>
</evidence>
<dbReference type="Gene3D" id="1.50.10.20">
    <property type="match status" value="1"/>
</dbReference>
<dbReference type="InterPro" id="IPR041246">
    <property type="entry name" value="Bact_MG10"/>
</dbReference>
<dbReference type="EMBL" id="AAUW01000001">
    <property type="protein sequence ID" value="EAV46195.1"/>
    <property type="molecule type" value="Genomic_DNA"/>
</dbReference>
<comment type="similarity">
    <text evidence="1">Belongs to the protease inhibitor I39 (alpha-2-macroglobulin) family. Bacterial alpha-2-macroglobulin subfamily.</text>
</comment>
<dbReference type="PANTHER" id="PTHR40094">
    <property type="entry name" value="ALPHA-2-MACROGLOBULIN HOMOLOG"/>
    <property type="match status" value="1"/>
</dbReference>
<dbReference type="eggNOG" id="COG2373">
    <property type="taxonomic scope" value="Bacteria"/>
</dbReference>
<evidence type="ECO:0000256" key="4">
    <source>
        <dbReference type="ARBA" id="ARBA00023157"/>
    </source>
</evidence>
<dbReference type="GO" id="GO:0005615">
    <property type="term" value="C:extracellular space"/>
    <property type="evidence" value="ECO:0007669"/>
    <property type="project" value="InterPro"/>
</dbReference>
<dbReference type="Pfam" id="PF17972">
    <property type="entry name" value="bMG5"/>
    <property type="match status" value="1"/>
</dbReference>
<dbReference type="GeneID" id="68844733"/>
<dbReference type="Gene3D" id="1.25.40.10">
    <property type="entry name" value="Tetratricopeptide repeat domain"/>
    <property type="match status" value="1"/>
</dbReference>
<dbReference type="InterPro" id="IPR011626">
    <property type="entry name" value="Alpha-macroglobulin_TED"/>
</dbReference>
<dbReference type="SMART" id="SM01359">
    <property type="entry name" value="A2M_N_2"/>
    <property type="match status" value="1"/>
</dbReference>
<sequence>MFVFSIVSQRLSMNFKHRFKTAAKTTLLAVATAGMAGIMATSAGAQDRRIVTIDDADFFGGDYRTVKDVDLDGCKSVCLGDSQCRAFTFNTSAGWCFLKTDHGELQSFAGAVAGRVVEVKAPRADQSADRKAELVFVPKSQLESAQTYSLSIANSVRPNGQTADQLRRSGQDALGARNGALAEADFLQLIKLEPGEFDAWTQLATALMLQDPDSWEERETKRKNAVSASINAYLRSVSAPERALALEILGRSLIRSSEYKTAIKALRASLVAEENSSVRRQYADLVAEHGFRIVDHEVDSDSASPRICLVFSQKLPLGQDMSPYVSVSGEGTFAIESEGNQICADGLKHGGRYQITARSGLPAADGEKLEKTADLTVYVKDRSPSVSFLSRSYVLPAGGDPTIPIVSVNTSEVETSIYRIGNRSIADILRDNRFLRQLDSWRADQIEDELGEKVWSGIVETGNDLNQDITTAIPISETGIELKPGVYAMTARSKLDQQNRWGTLATQWFLVSDLGLTALSGDNGISANIRSLTSAEALEGVTVRLLAVNNDIVGETVSNAEGFADFAVGLTRGRGGQAPGILVAETSEGDYSFLDLRKPAFDLSDRGVEGRAAPGPLDVFAWTDRGIYKAGETVHAQALLRNASATAQEDFPLTFIFNRPDGVEHARFTVNDGGLGSHLQDVTLTASAQQGIWSWQVFADPKGRALTEQTFLVEDYQPERVDFDLKTDAKAFNRTGPTAVSLDAKYLYGSPASGQALEGDVIVRPIRTLEAHPGYQFGIADADAYSQRGSLSSGLKTDDDGKLTFDVFMPDLPETTMLYTGELIARLVEAGGRYVERDLDLPVAIDGPRIGVKPAFDDGGVDEGGPADFSVIVIDEDGKEMDAADIGWTLSKVDRRYQWYRYDGNWSYEPITTTRRVATGTLQVSAGQPAQLSLPVEWGEYRLDVEGNGTLQTSTRVTFNAGWYSADASSDTPDYLDVGLDKTSYRPGDTAKLRLKPQMAGIAVVNVVSGGLLASKTVEVATEETEVEIPVSDDWGAGAYITASLYRPMDLDQKRMPSRAVGLSWLQVDPGDRALDVELSAPSRILPETTLDVPVKLANLKAGEQAYLTVAAVDVGILNLTGFKTPDPEKWYFGQRRLGTDFRDLYGQLIDRMAGTRGRVRSGGDAAGMRLDAPPPDEEPLALFSGLVTVGDNGEATVSFDIPAFNGAVKLMAVAWTKDGVGSADQEVEVRSPVVMTASAPAFLAPGDQSRIALEIDNVDGPSGAYTLDVSVADGLRLEGGSADQSRTLDLENGKKEMVLLAVSAEDMLTRAEVVASLTGPQGEVFVKRFSLEVEDTQPEVVRQSSFSLASGDSLSVDADTFDGLRADTVDITLSAGGAASIDVAGLLAALDRYPYGCTEQTTSRALPLLYLSEVAEAAGLGGDSAIRERVVKAIARILSNQSSSGDFGLWNSYGGGDTWLNAYVTDFLTRAREKGYLVPDLAFTSALDNLENRLAYSSDFQDGGEDIAYALYVLARNGRASMGDLRYYLDAKLQNFATPLAKAQVAAGLALYGERERAATGFRAALAALPKEAPQYYRDDYGSVLRDSAGVTDYVVSASMDDSLKTDAIDFLKTAQANKPYRSTQDMAWLLLAANALNESAQDAKISVRGEVTPGRLAWSLAGSEVTGFPAEVKNNGDTATELLVSVAGQPLVPEPAGGKDYAVERTVYDLDGNPIDPTAVPVNTRLAVVVTVRALTDHPGRLMVVDRLPAGLAIDNPRLVRSGDLGGLSFLDTIDQPEHSAFYKDRFEVAVDQTRWSSKELTFAYLARAATPGDYTHPPASVEDMYRPDRRAITATGRLVVLGPTR</sequence>
<dbReference type="SMART" id="SM00223">
    <property type="entry name" value="APPLE"/>
    <property type="match status" value="1"/>
</dbReference>
<dbReference type="PIRSF" id="PIRSF038980">
    <property type="entry name" value="A2M_bac"/>
    <property type="match status" value="1"/>
</dbReference>
<dbReference type="InterPro" id="IPR002890">
    <property type="entry name" value="MG2"/>
</dbReference>
<feature type="domain" description="Apple" evidence="5">
    <location>
        <begin position="45"/>
        <end position="109"/>
    </location>
</feature>
<evidence type="ECO:0000256" key="3">
    <source>
        <dbReference type="ARBA" id="ARBA00022737"/>
    </source>
</evidence>
<dbReference type="InterPro" id="IPR047565">
    <property type="entry name" value="Alpha-macroglob_thiol-ester_cl"/>
</dbReference>
<dbReference type="Pfam" id="PF17973">
    <property type="entry name" value="bMG10"/>
    <property type="match status" value="1"/>
</dbReference>
<dbReference type="CDD" id="cd02891">
    <property type="entry name" value="A2M_like"/>
    <property type="match status" value="1"/>
</dbReference>
<dbReference type="Pfam" id="PF07703">
    <property type="entry name" value="A2M_BRD"/>
    <property type="match status" value="1"/>
</dbReference>
<dbReference type="OrthoDB" id="9767116at2"/>
<dbReference type="Pfam" id="PF07678">
    <property type="entry name" value="TED_complement"/>
    <property type="match status" value="1"/>
</dbReference>
<dbReference type="Pfam" id="PF17962">
    <property type="entry name" value="bMG6"/>
    <property type="match status" value="1"/>
</dbReference>
<keyword evidence="4" id="KW-1015">Disulfide bond</keyword>
<dbReference type="InterPro" id="IPR003609">
    <property type="entry name" value="Pan_app"/>
</dbReference>
<dbReference type="GO" id="GO:0006508">
    <property type="term" value="P:proteolysis"/>
    <property type="evidence" value="ECO:0007669"/>
    <property type="project" value="InterPro"/>
</dbReference>
<dbReference type="Proteomes" id="UP000004848">
    <property type="component" value="Unassembled WGS sequence"/>
</dbReference>
<dbReference type="InterPro" id="IPR011625">
    <property type="entry name" value="A2M_N_BRD"/>
</dbReference>
<comment type="caution">
    <text evidence="6">The sequence shown here is derived from an EMBL/GenBank/DDBJ whole genome shotgun (WGS) entry which is preliminary data.</text>
</comment>
<evidence type="ECO:0000313" key="6">
    <source>
        <dbReference type="EMBL" id="EAV46195.1"/>
    </source>
</evidence>
<proteinExistence type="inferred from homology"/>
<keyword evidence="3" id="KW-0677">Repeat</keyword>
<dbReference type="PANTHER" id="PTHR40094:SF1">
    <property type="entry name" value="UBIQUITIN DOMAIN-CONTAINING PROTEIN"/>
    <property type="match status" value="1"/>
</dbReference>
<dbReference type="RefSeq" id="WP_006931478.1">
    <property type="nucleotide sequence ID" value="NZ_AAUW01000001.1"/>
</dbReference>
<dbReference type="InterPro" id="IPR008930">
    <property type="entry name" value="Terpenoid_cyclase/PrenylTrfase"/>
</dbReference>
<dbReference type="Gene3D" id="3.50.4.10">
    <property type="entry name" value="Hepatocyte Growth Factor"/>
    <property type="match status" value="1"/>
</dbReference>
<dbReference type="InterPro" id="IPR051802">
    <property type="entry name" value="YfhM-like"/>
</dbReference>
<dbReference type="InterPro" id="IPR041462">
    <property type="entry name" value="Bact_A2M_MG6"/>
</dbReference>
<reference evidence="6 7" key="1">
    <citation type="submission" date="2006-05" db="EMBL/GenBank/DDBJ databases">
        <authorList>
            <person name="King G."/>
            <person name="Ferriera S."/>
            <person name="Johnson J."/>
            <person name="Kravitz S."/>
            <person name="Beeson K."/>
            <person name="Sutton G."/>
            <person name="Rogers Y.-H."/>
            <person name="Friedman R."/>
            <person name="Frazier M."/>
            <person name="Venter J.C."/>
        </authorList>
    </citation>
    <scope>NUCLEOTIDE SEQUENCE [LARGE SCALE GENOMIC DNA]</scope>
    <source>
        <strain evidence="7">ATCC 25650 / DSM 13394 / JCM 20685 / NBRC 16684 / NCIMB 2208 / IAM 12614 / B1</strain>
    </source>
</reference>
<evidence type="ECO:0000256" key="1">
    <source>
        <dbReference type="ARBA" id="ARBA00010556"/>
    </source>
</evidence>